<dbReference type="InterPro" id="IPR001347">
    <property type="entry name" value="SIS_dom"/>
</dbReference>
<dbReference type="PANTHER" id="PTHR30514:SF1">
    <property type="entry name" value="HTH-TYPE TRANSCRIPTIONAL REGULATOR HEXR-RELATED"/>
    <property type="match status" value="1"/>
</dbReference>
<reference evidence="6 7" key="1">
    <citation type="journal article" date="2015" name="Genome Announc.">
        <title>Draft Genome Sequence of Clostridium tyrobutyricum Strain DIVETGP, Isolated from Cow's Milk for Grana Padano Production.</title>
        <authorList>
            <person name="Soggiu A."/>
            <person name="Piras C."/>
            <person name="Gaiarsa S."/>
            <person name="Sassera D."/>
            <person name="Roncada P."/>
            <person name="Bendixen E."/>
            <person name="Brasca M."/>
            <person name="Bonizzi L."/>
        </authorList>
    </citation>
    <scope>NUCLEOTIDE SEQUENCE [LARGE SCALE GENOMIC DNA]</scope>
    <source>
        <strain evidence="6 7">DIVETGP</strain>
    </source>
</reference>
<dbReference type="GO" id="GO:0097367">
    <property type="term" value="F:carbohydrate derivative binding"/>
    <property type="evidence" value="ECO:0007669"/>
    <property type="project" value="InterPro"/>
</dbReference>
<keyword evidence="2" id="KW-0238">DNA-binding</keyword>
<feature type="domain" description="SIS" evidence="5">
    <location>
        <begin position="126"/>
        <end position="266"/>
    </location>
</feature>
<dbReference type="InterPro" id="IPR035472">
    <property type="entry name" value="RpiR-like_SIS"/>
</dbReference>
<accession>W6N2E5</accession>
<dbReference type="PROSITE" id="PS51071">
    <property type="entry name" value="HTH_RPIR"/>
    <property type="match status" value="1"/>
</dbReference>
<dbReference type="Pfam" id="PF01418">
    <property type="entry name" value="HTH_6"/>
    <property type="match status" value="1"/>
</dbReference>
<dbReference type="GO" id="GO:0003677">
    <property type="term" value="F:DNA binding"/>
    <property type="evidence" value="ECO:0007669"/>
    <property type="project" value="UniProtKB-KW"/>
</dbReference>
<dbReference type="GO" id="GO:1901135">
    <property type="term" value="P:carbohydrate derivative metabolic process"/>
    <property type="evidence" value="ECO:0007669"/>
    <property type="project" value="InterPro"/>
</dbReference>
<evidence type="ECO:0000256" key="3">
    <source>
        <dbReference type="ARBA" id="ARBA00023163"/>
    </source>
</evidence>
<dbReference type="RefSeq" id="WP_017750452.1">
    <property type="nucleotide sequence ID" value="NZ_CBXI010000008.1"/>
</dbReference>
<feature type="domain" description="HTH rpiR-type" evidence="4">
    <location>
        <begin position="6"/>
        <end position="82"/>
    </location>
</feature>
<evidence type="ECO:0000313" key="6">
    <source>
        <dbReference type="EMBL" id="CDL90548.1"/>
    </source>
</evidence>
<dbReference type="Pfam" id="PF01380">
    <property type="entry name" value="SIS"/>
    <property type="match status" value="1"/>
</dbReference>
<dbReference type="EMBL" id="CBXI010000008">
    <property type="protein sequence ID" value="CDL90548.1"/>
    <property type="molecule type" value="Genomic_DNA"/>
</dbReference>
<dbReference type="InterPro" id="IPR036388">
    <property type="entry name" value="WH-like_DNA-bd_sf"/>
</dbReference>
<dbReference type="CDD" id="cd05013">
    <property type="entry name" value="SIS_RpiR"/>
    <property type="match status" value="1"/>
</dbReference>
<dbReference type="OrthoDB" id="9762536at2"/>
<keyword evidence="1" id="KW-0805">Transcription regulation</keyword>
<dbReference type="Gene3D" id="3.40.50.10490">
    <property type="entry name" value="Glucose-6-phosphate isomerase like protein, domain 1"/>
    <property type="match status" value="1"/>
</dbReference>
<dbReference type="InterPro" id="IPR047640">
    <property type="entry name" value="RpiR-like"/>
</dbReference>
<evidence type="ECO:0000256" key="1">
    <source>
        <dbReference type="ARBA" id="ARBA00023015"/>
    </source>
</evidence>
<keyword evidence="7" id="KW-1185">Reference proteome</keyword>
<dbReference type="GO" id="GO:0003700">
    <property type="term" value="F:DNA-binding transcription factor activity"/>
    <property type="evidence" value="ECO:0007669"/>
    <property type="project" value="InterPro"/>
</dbReference>
<protein>
    <submittedName>
        <fullName evidence="6">Sialic acid utilization regulator, RpiR family</fullName>
    </submittedName>
</protein>
<dbReference type="SUPFAM" id="SSF46689">
    <property type="entry name" value="Homeodomain-like"/>
    <property type="match status" value="1"/>
</dbReference>
<evidence type="ECO:0000313" key="7">
    <source>
        <dbReference type="Proteomes" id="UP000019482"/>
    </source>
</evidence>
<dbReference type="GeneID" id="29420038"/>
<dbReference type="Gene3D" id="1.10.10.10">
    <property type="entry name" value="Winged helix-like DNA-binding domain superfamily/Winged helix DNA-binding domain"/>
    <property type="match status" value="1"/>
</dbReference>
<name>W6N2E5_CLOTY</name>
<dbReference type="Proteomes" id="UP000019482">
    <property type="component" value="Unassembled WGS sequence"/>
</dbReference>
<dbReference type="AlphaFoldDB" id="W6N2E5"/>
<dbReference type="PROSITE" id="PS51464">
    <property type="entry name" value="SIS"/>
    <property type="match status" value="1"/>
</dbReference>
<proteinExistence type="predicted"/>
<dbReference type="PANTHER" id="PTHR30514">
    <property type="entry name" value="GLUCOKINASE"/>
    <property type="match status" value="1"/>
</dbReference>
<keyword evidence="3" id="KW-0804">Transcription</keyword>
<comment type="caution">
    <text evidence="6">The sequence shown here is derived from an EMBL/GenBank/DDBJ whole genome shotgun (WGS) entry which is preliminary data.</text>
</comment>
<dbReference type="InterPro" id="IPR009057">
    <property type="entry name" value="Homeodomain-like_sf"/>
</dbReference>
<gene>
    <name evidence="6" type="ORF">CTDIVETGP_0618</name>
</gene>
<dbReference type="SUPFAM" id="SSF53697">
    <property type="entry name" value="SIS domain"/>
    <property type="match status" value="1"/>
</dbReference>
<organism evidence="6 7">
    <name type="scientific">Clostridium tyrobutyricum DIVETGP</name>
    <dbReference type="NCBI Taxonomy" id="1408889"/>
    <lineage>
        <taxon>Bacteria</taxon>
        <taxon>Bacillati</taxon>
        <taxon>Bacillota</taxon>
        <taxon>Clostridia</taxon>
        <taxon>Eubacteriales</taxon>
        <taxon>Clostridiaceae</taxon>
        <taxon>Clostridium</taxon>
    </lineage>
</organism>
<sequence length="283" mass="32351">MDNRKKNVLDQILETYEQLYEAERKVANYIVDNEKKVIDMTTSELSLESGVSEATIIRMCKKCNFKGFHHLKIQLAKEMVISEEKNISNDINSNNIEQSLKNILANKIQELKQTILMMDEDYIKRILYIIKKARIVEFSALGNSIPVILDASYKFNQIGIPSVASTIWENQLAYAYTLGAEDVLIVVSDSGSSKKLLTLLDIASKKQVDTICITSHKKSPLANKSKYILNTVTRERLFFDEFSFTSLPAMVVIEVLFLLLADEKNDSYKWISQHEQSMADDKF</sequence>
<evidence type="ECO:0000259" key="4">
    <source>
        <dbReference type="PROSITE" id="PS51071"/>
    </source>
</evidence>
<dbReference type="InterPro" id="IPR000281">
    <property type="entry name" value="HTH_RpiR"/>
</dbReference>
<evidence type="ECO:0000256" key="2">
    <source>
        <dbReference type="ARBA" id="ARBA00023125"/>
    </source>
</evidence>
<evidence type="ECO:0000259" key="5">
    <source>
        <dbReference type="PROSITE" id="PS51464"/>
    </source>
</evidence>
<dbReference type="InterPro" id="IPR046348">
    <property type="entry name" value="SIS_dom_sf"/>
</dbReference>